<dbReference type="InterPro" id="IPR001387">
    <property type="entry name" value="Cro/C1-type_HTH"/>
</dbReference>
<accession>A0A8J6J0V4</accession>
<dbReference type="Pfam" id="PF13560">
    <property type="entry name" value="HTH_31"/>
    <property type="match status" value="1"/>
</dbReference>
<evidence type="ECO:0000256" key="1">
    <source>
        <dbReference type="ARBA" id="ARBA00023125"/>
    </source>
</evidence>
<evidence type="ECO:0000259" key="2">
    <source>
        <dbReference type="PROSITE" id="PS50943"/>
    </source>
</evidence>
<comment type="caution">
    <text evidence="3">The sequence shown here is derived from an EMBL/GenBank/DDBJ whole genome shotgun (WGS) entry which is preliminary data.</text>
</comment>
<dbReference type="RefSeq" id="WP_186852180.1">
    <property type="nucleotide sequence ID" value="NZ_JACOPO010000002.1"/>
</dbReference>
<dbReference type="Gene3D" id="1.10.260.40">
    <property type="entry name" value="lambda repressor-like DNA-binding domains"/>
    <property type="match status" value="1"/>
</dbReference>
<dbReference type="InterPro" id="IPR010982">
    <property type="entry name" value="Lambda_DNA-bd_dom_sf"/>
</dbReference>
<gene>
    <name evidence="3" type="ORF">H8S11_03235</name>
</gene>
<reference evidence="3" key="1">
    <citation type="submission" date="2020-08" db="EMBL/GenBank/DDBJ databases">
        <title>Genome public.</title>
        <authorList>
            <person name="Liu C."/>
            <person name="Sun Q."/>
        </authorList>
    </citation>
    <scope>NUCLEOTIDE SEQUENCE</scope>
    <source>
        <strain evidence="3">NSJ-23</strain>
    </source>
</reference>
<dbReference type="SMART" id="SM00530">
    <property type="entry name" value="HTH_XRE"/>
    <property type="match status" value="1"/>
</dbReference>
<dbReference type="SUPFAM" id="SSF47413">
    <property type="entry name" value="lambda repressor-like DNA-binding domains"/>
    <property type="match status" value="1"/>
</dbReference>
<proteinExistence type="predicted"/>
<organism evidence="3 4">
    <name type="scientific">Flintibacter hominis</name>
    <dbReference type="NCBI Taxonomy" id="2763048"/>
    <lineage>
        <taxon>Bacteria</taxon>
        <taxon>Bacillati</taxon>
        <taxon>Bacillota</taxon>
        <taxon>Clostridia</taxon>
        <taxon>Eubacteriales</taxon>
        <taxon>Flintibacter</taxon>
    </lineage>
</organism>
<name>A0A8J6J0V4_9FIRM</name>
<dbReference type="EMBL" id="JACOPO010000002">
    <property type="protein sequence ID" value="MBC5721834.1"/>
    <property type="molecule type" value="Genomic_DNA"/>
</dbReference>
<dbReference type="PANTHER" id="PTHR46558:SF11">
    <property type="entry name" value="HTH-TYPE TRANSCRIPTIONAL REGULATOR XRE"/>
    <property type="match status" value="1"/>
</dbReference>
<keyword evidence="4" id="KW-1185">Reference proteome</keyword>
<dbReference type="PROSITE" id="PS50943">
    <property type="entry name" value="HTH_CROC1"/>
    <property type="match status" value="1"/>
</dbReference>
<dbReference type="CDD" id="cd00093">
    <property type="entry name" value="HTH_XRE"/>
    <property type="match status" value="1"/>
</dbReference>
<dbReference type="GO" id="GO:0003677">
    <property type="term" value="F:DNA binding"/>
    <property type="evidence" value="ECO:0007669"/>
    <property type="project" value="UniProtKB-KW"/>
</dbReference>
<keyword evidence="1" id="KW-0238">DNA-binding</keyword>
<protein>
    <submittedName>
        <fullName evidence="3">Helix-turn-helix transcriptional regulator</fullName>
    </submittedName>
</protein>
<evidence type="ECO:0000313" key="3">
    <source>
        <dbReference type="EMBL" id="MBC5721834.1"/>
    </source>
</evidence>
<evidence type="ECO:0000313" key="4">
    <source>
        <dbReference type="Proteomes" id="UP000628736"/>
    </source>
</evidence>
<dbReference type="Proteomes" id="UP000628736">
    <property type="component" value="Unassembled WGS sequence"/>
</dbReference>
<dbReference type="PANTHER" id="PTHR46558">
    <property type="entry name" value="TRACRIPTIONAL REGULATORY PROTEIN-RELATED-RELATED"/>
    <property type="match status" value="1"/>
</dbReference>
<feature type="domain" description="HTH cro/C1-type" evidence="2">
    <location>
        <begin position="11"/>
        <end position="65"/>
    </location>
</feature>
<dbReference type="AlphaFoldDB" id="A0A8J6J0V4"/>
<sequence>MFNKNQFGERLRILRKRANENQGDLAAILDVTITQISDMETGKRSTTLEKFALICEHYQVSADYLLGFQDEER</sequence>